<evidence type="ECO:0000256" key="1">
    <source>
        <dbReference type="ARBA" id="ARBA00010845"/>
    </source>
</evidence>
<accession>A0ABD0KFR8</accession>
<feature type="compositionally biased region" description="Basic and acidic residues" evidence="4">
    <location>
        <begin position="966"/>
        <end position="981"/>
    </location>
</feature>
<feature type="compositionally biased region" description="Polar residues" evidence="4">
    <location>
        <begin position="386"/>
        <end position="395"/>
    </location>
</feature>
<feature type="compositionally biased region" description="Basic residues" evidence="4">
    <location>
        <begin position="900"/>
        <end position="909"/>
    </location>
</feature>
<feature type="compositionally biased region" description="Basic residues" evidence="4">
    <location>
        <begin position="1410"/>
        <end position="1422"/>
    </location>
</feature>
<feature type="region of interest" description="Disordered" evidence="4">
    <location>
        <begin position="1362"/>
        <end position="1496"/>
    </location>
</feature>
<organism evidence="6 7">
    <name type="scientific">Batillaria attramentaria</name>
    <dbReference type="NCBI Taxonomy" id="370345"/>
    <lineage>
        <taxon>Eukaryota</taxon>
        <taxon>Metazoa</taxon>
        <taxon>Spiralia</taxon>
        <taxon>Lophotrochozoa</taxon>
        <taxon>Mollusca</taxon>
        <taxon>Gastropoda</taxon>
        <taxon>Caenogastropoda</taxon>
        <taxon>Sorbeoconcha</taxon>
        <taxon>Cerithioidea</taxon>
        <taxon>Batillariidae</taxon>
        <taxon>Batillaria</taxon>
    </lineage>
</organism>
<feature type="compositionally biased region" description="Basic and acidic residues" evidence="4">
    <location>
        <begin position="1038"/>
        <end position="1052"/>
    </location>
</feature>
<comment type="similarity">
    <text evidence="1">Belongs to the shugoshin family.</text>
</comment>
<keyword evidence="7" id="KW-1185">Reference proteome</keyword>
<evidence type="ECO:0000256" key="3">
    <source>
        <dbReference type="SAM" id="Coils"/>
    </source>
</evidence>
<feature type="region of interest" description="Disordered" evidence="4">
    <location>
        <begin position="256"/>
        <end position="337"/>
    </location>
</feature>
<evidence type="ECO:0000313" key="7">
    <source>
        <dbReference type="Proteomes" id="UP001519460"/>
    </source>
</evidence>
<evidence type="ECO:0000259" key="5">
    <source>
        <dbReference type="Pfam" id="PF07557"/>
    </source>
</evidence>
<dbReference type="InterPro" id="IPR011515">
    <property type="entry name" value="Shugoshin_C"/>
</dbReference>
<feature type="compositionally biased region" description="Polar residues" evidence="4">
    <location>
        <begin position="830"/>
        <end position="843"/>
    </location>
</feature>
<gene>
    <name evidence="6" type="ORF">BaRGS_00022877</name>
</gene>
<feature type="coiled-coil region" evidence="3">
    <location>
        <begin position="54"/>
        <end position="102"/>
    </location>
</feature>
<feature type="compositionally biased region" description="Basic and acidic residues" evidence="4">
    <location>
        <begin position="1232"/>
        <end position="1243"/>
    </location>
</feature>
<keyword evidence="3" id="KW-0175">Coiled coil</keyword>
<dbReference type="Proteomes" id="UP001519460">
    <property type="component" value="Unassembled WGS sequence"/>
</dbReference>
<feature type="domain" description="Shugoshin C-terminal" evidence="5">
    <location>
        <begin position="1471"/>
        <end position="1494"/>
    </location>
</feature>
<feature type="compositionally biased region" description="Basic and acidic residues" evidence="4">
    <location>
        <begin position="849"/>
        <end position="858"/>
    </location>
</feature>
<dbReference type="Pfam" id="PF07557">
    <property type="entry name" value="Shugoshin_C"/>
    <property type="match status" value="1"/>
</dbReference>
<dbReference type="GO" id="GO:0007059">
    <property type="term" value="P:chromosome segregation"/>
    <property type="evidence" value="ECO:0007669"/>
    <property type="project" value="UniProtKB-KW"/>
</dbReference>
<reference evidence="6 7" key="1">
    <citation type="journal article" date="2023" name="Sci. Data">
        <title>Genome assembly of the Korean intertidal mud-creeper Batillaria attramentaria.</title>
        <authorList>
            <person name="Patra A.K."/>
            <person name="Ho P.T."/>
            <person name="Jun S."/>
            <person name="Lee S.J."/>
            <person name="Kim Y."/>
            <person name="Won Y.J."/>
        </authorList>
    </citation>
    <scope>NUCLEOTIDE SEQUENCE [LARGE SCALE GENOMIC DNA]</scope>
    <source>
        <strain evidence="6">Wonlab-2016</strain>
    </source>
</reference>
<feature type="compositionally biased region" description="Basic residues" evidence="4">
    <location>
        <begin position="12"/>
        <end position="23"/>
    </location>
</feature>
<feature type="compositionally biased region" description="Basic residues" evidence="4">
    <location>
        <begin position="627"/>
        <end position="642"/>
    </location>
</feature>
<feature type="region of interest" description="Disordered" evidence="4">
    <location>
        <begin position="777"/>
        <end position="1103"/>
    </location>
</feature>
<feature type="region of interest" description="Disordered" evidence="4">
    <location>
        <begin position="151"/>
        <end position="190"/>
    </location>
</feature>
<comment type="caution">
    <text evidence="6">The sequence shown here is derived from an EMBL/GenBank/DDBJ whole genome shotgun (WGS) entry which is preliminary data.</text>
</comment>
<sequence>MDPDGQPTEKGTRRKLKRIVKKKTKVGRNASASVVYYKKVKAALNASLNSSRVRQTLQSNNKALAQSLQQVKQELRIALNDNARLRLEIQDLNIKLLRLENQGRASGEQSDLERRLHSLKTLLHHMSSHLLEVGTCINDGVDLCLLTPRTSQASTTRPPSIEQFTEDGPNSLSAAAADAPRVSGSSSDGFDCSELEEPMDTNVYPEHRAIGPVPLSLAAPDMSIILEQSIIVDEGQQAVHHPMDPVLEEPMTGTWNAKTSQKDTGKKPAVISKLPQRVRNIAGSSSGSEEEDPSDKKKSTLPAGKRKGSNGDSSGSSAVHDDQHVQGDAVKASSCAGRRGTFVVSKTSLVLTGEDAEGIDSIAMPDLVGGVSTSEEECSPKVCKTATENSAGADTSKSKRDSPKQIVDACDPPTQAVTRSKTESSSSKPSAKKKELVAKSTKATLAFKKPAAVLPPRNNKKDELFISNPCALNLVHLRNTGSSNGCIGSSGPEQKKTSSVDQFLASIKESNMRSRKIASLSPSSREAQKKQSEESSGSNVTSAGPADMGAQLDASGDVAFPDTGEETVYFNADMEFTEILPAAQSLETMEEEPDPKPESQDVEHPAEQPGLEKPSTDASAKGDAMKRSRSKPRSKAGRSKGAKSKDVETEESDTDSGQSLMGEGKKLAVAMRVGKPGDMKFAASRKEEDGSRKAIPVKPDTKARSKSKKRMEEMLKNLPTEEPKSIFDFHDKTPRHTEAKPKGPPSVFDISLDESCAGAVPSLATFREKLAVLTKGLQHDDPSQTASGASEKSAGVKPAPQSLLGNAPEYRLPLKGDDSDNQPEPKPQSRGRSASKGRNSQGRSKSRSRKTEEKGKQGDEDENEDPGTKRQRERSRSRARSKKSADDEELDADFQDPKPRGRSRSRRRPSLKDGDAEEQPAADVNPDTLRRSARSKSTARKTYVDEDSTESLGDMGSNTDETETEGTSREHASREVKERGRSRSRRKRGEDDDDEYVPSRAKSGATTKPEHRGRSKHKTGKLDAQENEVDNQTTHSASKGDAEHGGAEEQPEKSVGLDVNTGNPADLTASRSRSRKSRHKSQIEKTQDCSEDVGLTDSDTTASVDPCAKVTQRRHRSKSAHSHRRLYCESDTADDAFGFFSEPNTDTETVGGSGVVGSSDACTETRTSKRRTRSRGEALHQKDRTDNSVDTVCDPAIQKNGESSSSLPQDSGSEGTVEEPEVMRSSGVSSGKDTDRGSPRRQENVCVPENTAAVGDEGESEETGEKRRSARKRTSGIGSVSADNSPLPHKKGKASSPNSCDGGDKEKVAPSATSDKARRKKKSNKAGETETVSCESERETEIEKDQYQLQFEEVKRKLHQLDTDNLHKDVQHQPVKKSRPLVLPPSTATSVAKKPASSSKSLTSVSTKHHEVKSKSSAKSKKGSQSQPGSPHQTKGGSAVSSAISSSGPSSTRTSLQPSEEHTEESGQANGRRGRRAAACVSYKEPSLHSKLRRGDPGSVFLYKEQELDIYKSPKPHRKRSKSGRVDREVFTDLTNQSIAEVEVE</sequence>
<proteinExistence type="inferred from homology"/>
<evidence type="ECO:0000313" key="6">
    <source>
        <dbReference type="EMBL" id="KAK7485882.1"/>
    </source>
</evidence>
<feature type="region of interest" description="Disordered" evidence="4">
    <location>
        <begin position="481"/>
        <end position="562"/>
    </location>
</feature>
<evidence type="ECO:0000256" key="2">
    <source>
        <dbReference type="ARBA" id="ARBA00022829"/>
    </source>
</evidence>
<evidence type="ECO:0000256" key="4">
    <source>
        <dbReference type="SAM" id="MobiDB-lite"/>
    </source>
</evidence>
<feature type="region of interest" description="Disordered" evidence="4">
    <location>
        <begin position="371"/>
        <end position="440"/>
    </location>
</feature>
<feature type="compositionally biased region" description="Basic and acidic residues" evidence="4">
    <location>
        <begin position="594"/>
        <end position="606"/>
    </location>
</feature>
<feature type="compositionally biased region" description="Polar residues" evidence="4">
    <location>
        <begin position="1200"/>
        <end position="1214"/>
    </location>
</feature>
<feature type="compositionally biased region" description="Basic and acidic residues" evidence="4">
    <location>
        <begin position="866"/>
        <end position="876"/>
    </location>
</feature>
<protein>
    <recommendedName>
        <fullName evidence="5">Shugoshin C-terminal domain-containing protein</fullName>
    </recommendedName>
</protein>
<name>A0ABD0KFR8_9CAEN</name>
<feature type="compositionally biased region" description="Low complexity" evidence="4">
    <location>
        <begin position="1423"/>
        <end position="1455"/>
    </location>
</feature>
<feature type="compositionally biased region" description="Basic and acidic residues" evidence="4">
    <location>
        <begin position="1174"/>
        <end position="1187"/>
    </location>
</feature>
<feature type="region of interest" description="Disordered" evidence="4">
    <location>
        <begin position="580"/>
        <end position="746"/>
    </location>
</feature>
<feature type="compositionally biased region" description="Low complexity" evidence="4">
    <location>
        <begin position="1386"/>
        <end position="1406"/>
    </location>
</feature>
<feature type="compositionally biased region" description="Basic and acidic residues" evidence="4">
    <location>
        <begin position="710"/>
        <end position="741"/>
    </location>
</feature>
<keyword evidence="2" id="KW-0159">Chromosome partition</keyword>
<feature type="region of interest" description="Disordered" evidence="4">
    <location>
        <begin position="1"/>
        <end position="23"/>
    </location>
</feature>
<dbReference type="EMBL" id="JACVVK020000187">
    <property type="protein sequence ID" value="KAK7485882.1"/>
    <property type="molecule type" value="Genomic_DNA"/>
</dbReference>
<feature type="compositionally biased region" description="Basic and acidic residues" evidence="4">
    <location>
        <begin position="1362"/>
        <end position="1371"/>
    </location>
</feature>
<feature type="region of interest" description="Disordered" evidence="4">
    <location>
        <begin position="1135"/>
        <end position="1342"/>
    </location>
</feature>